<dbReference type="CDD" id="cd04623">
    <property type="entry name" value="CBS_pair_bac_euk"/>
    <property type="match status" value="1"/>
</dbReference>
<reference evidence="4 5" key="2">
    <citation type="submission" date="2018-09" db="EMBL/GenBank/DDBJ databases">
        <title>Genome of Sphaerochaeta halotolerans strain 4-11.</title>
        <authorList>
            <person name="Nazina T.N."/>
            <person name="Sokolova D.S."/>
        </authorList>
    </citation>
    <scope>NUCLEOTIDE SEQUENCE [LARGE SCALE GENOMIC DNA]</scope>
    <source>
        <strain evidence="4 5">4-11</strain>
    </source>
</reference>
<dbReference type="InterPro" id="IPR000644">
    <property type="entry name" value="CBS_dom"/>
</dbReference>
<dbReference type="PANTHER" id="PTHR43080">
    <property type="entry name" value="CBS DOMAIN-CONTAINING PROTEIN CBSX3, MITOCHONDRIAL"/>
    <property type="match status" value="1"/>
</dbReference>
<dbReference type="InterPro" id="IPR044725">
    <property type="entry name" value="CBSX3_CBS_dom"/>
</dbReference>
<feature type="domain" description="CBS" evidence="3">
    <location>
        <begin position="8"/>
        <end position="67"/>
    </location>
</feature>
<evidence type="ECO:0000256" key="2">
    <source>
        <dbReference type="PROSITE-ProRule" id="PRU00703"/>
    </source>
</evidence>
<gene>
    <name evidence="4" type="ORF">DYP60_06855</name>
</gene>
<protein>
    <submittedName>
        <fullName evidence="4">CBS domain-containing protein</fullName>
    </submittedName>
</protein>
<organism evidence="4 5">
    <name type="scientific">Sphaerochaeta halotolerans</name>
    <dbReference type="NCBI Taxonomy" id="2293840"/>
    <lineage>
        <taxon>Bacteria</taxon>
        <taxon>Pseudomonadati</taxon>
        <taxon>Spirochaetota</taxon>
        <taxon>Spirochaetia</taxon>
        <taxon>Spirochaetales</taxon>
        <taxon>Sphaerochaetaceae</taxon>
        <taxon>Sphaerochaeta</taxon>
    </lineage>
</organism>
<dbReference type="AlphaFoldDB" id="A0A372MHX2"/>
<dbReference type="Proteomes" id="UP000264002">
    <property type="component" value="Unassembled WGS sequence"/>
</dbReference>
<evidence type="ECO:0000313" key="4">
    <source>
        <dbReference type="EMBL" id="RFU94936.1"/>
    </source>
</evidence>
<dbReference type="EMBL" id="QUWK01000006">
    <property type="protein sequence ID" value="RFU94936.1"/>
    <property type="molecule type" value="Genomic_DNA"/>
</dbReference>
<evidence type="ECO:0000259" key="3">
    <source>
        <dbReference type="PROSITE" id="PS51371"/>
    </source>
</evidence>
<dbReference type="SUPFAM" id="SSF54631">
    <property type="entry name" value="CBS-domain pair"/>
    <property type="match status" value="1"/>
</dbReference>
<name>A0A372MHX2_9SPIR</name>
<reference evidence="5" key="1">
    <citation type="submission" date="2018-08" db="EMBL/GenBank/DDBJ databases">
        <authorList>
            <person name="Grouzdev D.S."/>
            <person name="Krutkina M.S."/>
        </authorList>
    </citation>
    <scope>NUCLEOTIDE SEQUENCE [LARGE SCALE GENOMIC DNA]</scope>
    <source>
        <strain evidence="5">4-11</strain>
    </source>
</reference>
<dbReference type="Pfam" id="PF00571">
    <property type="entry name" value="CBS"/>
    <property type="match status" value="2"/>
</dbReference>
<evidence type="ECO:0000313" key="5">
    <source>
        <dbReference type="Proteomes" id="UP000264002"/>
    </source>
</evidence>
<accession>A0A372MHX2</accession>
<dbReference type="InterPro" id="IPR051257">
    <property type="entry name" value="Diverse_CBS-Domain"/>
</dbReference>
<dbReference type="OrthoDB" id="9802114at2"/>
<sequence length="147" mass="16359">MANVQSILDQKGSTVYSITPEDTLAHALLKLTEHKIGALLVLNENGDIKGILSERDIVRHFSHRLEHLNTASVPVKEVMTVGVTCIKPEQNLDDCLQLMTAGRFRHLPVVDNDRVIGMVSIGDVVKAALEERDFEIGELEHYITNAY</sequence>
<proteinExistence type="predicted"/>
<evidence type="ECO:0000256" key="1">
    <source>
        <dbReference type="ARBA" id="ARBA00023122"/>
    </source>
</evidence>
<dbReference type="Gene3D" id="3.10.580.10">
    <property type="entry name" value="CBS-domain"/>
    <property type="match status" value="1"/>
</dbReference>
<dbReference type="InterPro" id="IPR046342">
    <property type="entry name" value="CBS_dom_sf"/>
</dbReference>
<dbReference type="SMART" id="SM00116">
    <property type="entry name" value="CBS"/>
    <property type="match status" value="2"/>
</dbReference>
<dbReference type="PANTHER" id="PTHR43080:SF2">
    <property type="entry name" value="CBS DOMAIN-CONTAINING PROTEIN"/>
    <property type="match status" value="1"/>
</dbReference>
<feature type="domain" description="CBS" evidence="3">
    <location>
        <begin position="79"/>
        <end position="134"/>
    </location>
</feature>
<keyword evidence="5" id="KW-1185">Reference proteome</keyword>
<keyword evidence="1 2" id="KW-0129">CBS domain</keyword>
<comment type="caution">
    <text evidence="4">The sequence shown here is derived from an EMBL/GenBank/DDBJ whole genome shotgun (WGS) entry which is preliminary data.</text>
</comment>
<dbReference type="RefSeq" id="WP_117330145.1">
    <property type="nucleotide sequence ID" value="NZ_QUWK01000006.1"/>
</dbReference>
<dbReference type="PROSITE" id="PS51371">
    <property type="entry name" value="CBS"/>
    <property type="match status" value="2"/>
</dbReference>